<dbReference type="Proteomes" id="UP000000591">
    <property type="component" value="Chromosome VII"/>
</dbReference>
<feature type="transmembrane region" description="Helical" evidence="2">
    <location>
        <begin position="91"/>
        <end position="110"/>
    </location>
</feature>
<reference evidence="4" key="2">
    <citation type="journal article" date="2013" name="G3 (Bethesda)">
        <title>Genomes of Ashbya fungi isolated from insects reveal four mating-type loci, numerous translocations, lack of transposons, and distinct gene duplications.</title>
        <authorList>
            <person name="Dietrich F.S."/>
            <person name="Voegeli S."/>
            <person name="Kuo S."/>
            <person name="Philippsen P."/>
        </authorList>
    </citation>
    <scope>GENOME REANNOTATION</scope>
    <source>
        <strain evidence="4">ATCC 10895 / CBS 109.51 / FGSC 9923 / NRRL Y-1056</strain>
    </source>
</reference>
<dbReference type="EMBL" id="AE016820">
    <property type="protein sequence ID" value="ADJ41742.1"/>
    <property type="molecule type" value="Genomic_DNA"/>
</dbReference>
<evidence type="ECO:0000256" key="2">
    <source>
        <dbReference type="SAM" id="Phobius"/>
    </source>
</evidence>
<dbReference type="KEGG" id="ago:AGOS_AGL024WA"/>
<proteinExistence type="predicted"/>
<feature type="compositionally biased region" description="Low complexity" evidence="1">
    <location>
        <begin position="1"/>
        <end position="16"/>
    </location>
</feature>
<dbReference type="RefSeq" id="NP_001342235.1">
    <property type="nucleotide sequence ID" value="NM_001355354.1"/>
</dbReference>
<accession>D8FGG5</accession>
<dbReference type="GeneID" id="9487552"/>
<organism evidence="3 4">
    <name type="scientific">Eremothecium gossypii (strain ATCC 10895 / CBS 109.51 / FGSC 9923 / NRRL Y-1056)</name>
    <name type="common">Yeast</name>
    <name type="synonym">Ashbya gossypii</name>
    <dbReference type="NCBI Taxonomy" id="284811"/>
    <lineage>
        <taxon>Eukaryota</taxon>
        <taxon>Fungi</taxon>
        <taxon>Dikarya</taxon>
        <taxon>Ascomycota</taxon>
        <taxon>Saccharomycotina</taxon>
        <taxon>Saccharomycetes</taxon>
        <taxon>Saccharomycetales</taxon>
        <taxon>Saccharomycetaceae</taxon>
        <taxon>Eremothecium</taxon>
    </lineage>
</organism>
<keyword evidence="2" id="KW-0472">Membrane</keyword>
<evidence type="ECO:0000313" key="3">
    <source>
        <dbReference type="EMBL" id="ADJ41742.1"/>
    </source>
</evidence>
<gene>
    <name evidence="3" type="ORF">AGOS_AGL024WA</name>
</gene>
<evidence type="ECO:0000313" key="4">
    <source>
        <dbReference type="Proteomes" id="UP000000591"/>
    </source>
</evidence>
<keyword evidence="2" id="KW-0812">Transmembrane</keyword>
<dbReference type="AlphaFoldDB" id="D8FGG5"/>
<feature type="region of interest" description="Disordered" evidence="1">
    <location>
        <begin position="1"/>
        <end position="37"/>
    </location>
</feature>
<keyword evidence="4" id="KW-1185">Reference proteome</keyword>
<keyword evidence="2" id="KW-1133">Transmembrane helix</keyword>
<evidence type="ECO:0000256" key="1">
    <source>
        <dbReference type="SAM" id="MobiDB-lite"/>
    </source>
</evidence>
<protein>
    <submittedName>
        <fullName evidence="3">AGL024W-Ap</fullName>
    </submittedName>
</protein>
<sequence>MAAEQSSSLLHSSPASRRQSGSLRPSDGHSSDVYSPSAALRPSALPITTGLLGCALVMVVSSLVIFLLGVNIVIQVRTMSRKSLRGAALKCLNLLLSLCAMYGIYCLNLWTTRKLLASPSGTYSRLDNTGTDFELEQF</sequence>
<dbReference type="InParanoid" id="D8FGG5"/>
<dbReference type="HOGENOM" id="CLU_1854781_0_0_1"/>
<feature type="transmembrane region" description="Helical" evidence="2">
    <location>
        <begin position="44"/>
        <end position="70"/>
    </location>
</feature>
<dbReference type="OrthoDB" id="4064992at2759"/>
<reference evidence="3 4" key="1">
    <citation type="journal article" date="2004" name="Science">
        <title>The Ashbya gossypii genome as a tool for mapping the ancient Saccharomyces cerevisiae genome.</title>
        <authorList>
            <person name="Dietrich F.S."/>
            <person name="Voegeli S."/>
            <person name="Brachat S."/>
            <person name="Lerch A."/>
            <person name="Gates K."/>
            <person name="Steiner S."/>
            <person name="Mohr C."/>
            <person name="Pohlmann R."/>
            <person name="Luedi P."/>
            <person name="Choi S."/>
            <person name="Wing R.A."/>
            <person name="Flavier A."/>
            <person name="Gaffney T.D."/>
            <person name="Philippsen P."/>
        </authorList>
    </citation>
    <scope>NUCLEOTIDE SEQUENCE [LARGE SCALE GENOMIC DNA]</scope>
    <source>
        <strain evidence="4">ATCC 10895 / CBS 109.51 / FGSC 9923 / NRRL Y-1056</strain>
    </source>
</reference>
<name>D8FGG5_EREGS</name>